<keyword evidence="2" id="KW-0812">Transmembrane</keyword>
<keyword evidence="5" id="KW-1185">Reference proteome</keyword>
<dbReference type="EMBL" id="CDMY01000281">
    <property type="protein sequence ID" value="CEL99485.1"/>
    <property type="molecule type" value="Genomic_DNA"/>
</dbReference>
<feature type="region of interest" description="Disordered" evidence="1">
    <location>
        <begin position="1379"/>
        <end position="1406"/>
    </location>
</feature>
<dbReference type="VEuPathDB" id="CryptoDB:Vbra_12595"/>
<feature type="transmembrane region" description="Helical" evidence="2">
    <location>
        <begin position="108"/>
        <end position="133"/>
    </location>
</feature>
<dbReference type="InterPro" id="IPR057352">
    <property type="entry name" value="TPR_TmcB/C"/>
</dbReference>
<evidence type="ECO:0000313" key="5">
    <source>
        <dbReference type="Proteomes" id="UP000041254"/>
    </source>
</evidence>
<feature type="compositionally biased region" description="Acidic residues" evidence="1">
    <location>
        <begin position="1093"/>
        <end position="1104"/>
    </location>
</feature>
<proteinExistence type="predicted"/>
<feature type="region of interest" description="Disordered" evidence="1">
    <location>
        <begin position="1271"/>
        <end position="1344"/>
    </location>
</feature>
<dbReference type="PhylomeDB" id="A0A0G4ENW3"/>
<dbReference type="InterPro" id="IPR052994">
    <property type="entry name" value="Tiny_macrocysts_regulators"/>
</dbReference>
<feature type="transmembrane region" description="Helical" evidence="2">
    <location>
        <begin position="84"/>
        <end position="102"/>
    </location>
</feature>
<reference evidence="4 5" key="1">
    <citation type="submission" date="2014-11" db="EMBL/GenBank/DDBJ databases">
        <authorList>
            <person name="Zhu J."/>
            <person name="Qi W."/>
            <person name="Song R."/>
        </authorList>
    </citation>
    <scope>NUCLEOTIDE SEQUENCE [LARGE SCALE GENOMIC DNA]</scope>
</reference>
<dbReference type="InParanoid" id="A0A0G4ENW3"/>
<feature type="transmembrane region" description="Helical" evidence="2">
    <location>
        <begin position="1731"/>
        <end position="1754"/>
    </location>
</feature>
<feature type="region of interest" description="Disordered" evidence="1">
    <location>
        <begin position="1212"/>
        <end position="1233"/>
    </location>
</feature>
<feature type="compositionally biased region" description="Basic and acidic residues" evidence="1">
    <location>
        <begin position="1105"/>
        <end position="1140"/>
    </location>
</feature>
<feature type="region of interest" description="Disordered" evidence="1">
    <location>
        <begin position="380"/>
        <end position="422"/>
    </location>
</feature>
<feature type="compositionally biased region" description="Pro residues" evidence="1">
    <location>
        <begin position="1040"/>
        <end position="1055"/>
    </location>
</feature>
<feature type="region of interest" description="Disordered" evidence="1">
    <location>
        <begin position="1793"/>
        <end position="1817"/>
    </location>
</feature>
<evidence type="ECO:0000313" key="4">
    <source>
        <dbReference type="EMBL" id="CEL99485.1"/>
    </source>
</evidence>
<dbReference type="Pfam" id="PF25474">
    <property type="entry name" value="TPR_TmcB"/>
    <property type="match status" value="1"/>
</dbReference>
<accession>A0A0G4ENW3</accession>
<name>A0A0G4ENW3_VITBC</name>
<feature type="compositionally biased region" description="Polar residues" evidence="1">
    <location>
        <begin position="1801"/>
        <end position="1814"/>
    </location>
</feature>
<feature type="transmembrane region" description="Helical" evidence="2">
    <location>
        <begin position="934"/>
        <end position="957"/>
    </location>
</feature>
<feature type="transmembrane region" description="Helical" evidence="2">
    <location>
        <begin position="260"/>
        <end position="279"/>
    </location>
</feature>
<keyword evidence="2" id="KW-0472">Membrane</keyword>
<keyword evidence="2" id="KW-1133">Transmembrane helix</keyword>
<feature type="domain" description="TmcB/TmcC TPR repeats" evidence="3">
    <location>
        <begin position="570"/>
        <end position="688"/>
    </location>
</feature>
<feature type="region of interest" description="Disordered" evidence="1">
    <location>
        <begin position="1087"/>
        <end position="1144"/>
    </location>
</feature>
<dbReference type="OrthoDB" id="5574326at2759"/>
<sequence length="1846" mass="206388">MSSKSSVSGRNTGFVLPHVAWQEGLFGVLYVLDSARETADDATFRLTHVFFNVLALVVDAGQLIPLLTSPTDARVFKCRQFDLFNVKCLFMLITSPFEALAGNNKIQYTIVVVLLNLVMVVALVNGIIVAHTFRTRQVNLITPIVIIRGFVRILVTVFFTSAVALLASTGSCGYVRENVRDFNCFGPEHTVVFIWSMLSLVWMIPFALAVALLYNKFVPFVYDQSAAAHGRNEVLFMATKVLVNINFIICRNATDYCRYGTVINFLCLSAVAIGSLMQAPFHVGYTNRIRLGSLFFLVLFSLDPFIPTLGGNRSLMFGMCALFAIFGYSISQVRKNQYQEKLISEMHEAHNHYSETYLSILTTIINPALADTIPKFAQQATSQDVRRGGGGGTSPRSKKKIKKKQARTTAEEAKPDPSPMALVPVRQDDALAAGAGSERGAADEYQKLEEQIQHKLASRHFVNSVSERLLFETDIELILRYFRDNWSNFSQQERDVAHMVMLETFIVMLQRSHYKAFALIWYALVSKEYFGETVSIYGYIKKAHETAGKCQLDIKYLCFFLEKEIEATRQSQSMGGDTKMNLVELMTYRKWRQAAKINHIKALQSLSRFWKVMSASDMSPAGRSKGTTNEMKILITGLRAVRAADAAYNTLIAKYPKNPSNWLLYTMFVKVALMDRARAAQMLQEKKHGDDYRGDAASSSHASGEGGTSTYVSHREEVTCNLEQRKLSGLNVLHLVSLLGCVFLLVMAGITHWVSETRMEYTYRKLQDLDHNSVMLNLWTEVCIQLNLVTIYQAANHDKYPSAYGKLLEADLILARKAEEIATSSNRIANFAQKEGMDDILLKYQEPNLRIRFFRSDQSRYHRELSFQEMVSEYVSACRKVVHDLETEGRVSLESPDLRFVSEQCAGEPTAELLTIMRMQVDHAQDALQTSINVLGACNAFIMFVSVATLVFSIYIISRGLGEYDRWASLPVVMQIAHTLTAIERRKLRKEFRRAAKEPALQAGEDDLAEVLEEWIKRDSVSRRRSTLMDADKLPQPSESAPPPPQPLQQPPPPADDGSAPPQYPSPNSSPPLPVCQEKITRRVTGFPRGPAEAEEGEEADEKDTENQGDVKEEPQGERVQQEEPEHAERQEDLSRRQSLDRATVMKAIRRASVTHMSLSDKRQSAADSPQIVVSPPLAASLSARFASFPDSASHEEVEEGVVTARIRDSPQMNSGTEKLKKKVSFHGDSPRKGLMCPPVGTIGGDMPLDFFPQDDIGAMALPVCQSSSGTSSHCILSSRQDVSPTNVGNNDVAPDDHKGREGGEARSPEITHEAILPLEPPTDTVTPGASVMDADNRDAEPPEVPRAALRLPIERAGGVAAIRKGLFNLARAKPTEAVEPVPAKDEKKGAADAGTPGSRGSMSPGRKALQYAKAVYRNSIETVSELVEEAHRMSEELRAKPGWGRAFDCVTTSCRIVWSSVAGKVSKWISLIWLGMLTWVIVRLILTLDMMSSLSDRKHIVSELKALQFHIREVAVLAPDVVERDRFPWRTLISTSGPDGAREQFWYNLHVADEEFGELVHGESTKKAGGGGIGGTSSSRKIMYEPHCFVDESCDNRTHPFPGSIDLEHGLYEGVLVWMRRAYDFHHTYDHIHGTTRRLRQADRHRRSLRGGTAHRVNGSSSTAFRQLYGRDFSELFQEDDMPLTIDLERPLWFWFLTNAVEYDLTAGLLQLEKTFLEDTEDELALDKSLLWALTAVAFAIIAICVAIFHVVFNNMRKQVRYAVTFLWTLPWVLTVDHELIARFFDPHYKEQEDNESSEGDSSPVSPQKNTNAEEVVAVKTEPFADLFAKAKLKDAMTGKKQAAE</sequence>
<feature type="compositionally biased region" description="Basic residues" evidence="1">
    <location>
        <begin position="396"/>
        <end position="406"/>
    </location>
</feature>
<feature type="compositionally biased region" description="Basic and acidic residues" evidence="1">
    <location>
        <begin position="1295"/>
        <end position="1313"/>
    </location>
</feature>
<dbReference type="PANTHER" id="PTHR31600">
    <property type="entry name" value="TINY MACROCYSTS PROTEIN B-RELATED"/>
    <property type="match status" value="1"/>
</dbReference>
<evidence type="ECO:0000256" key="2">
    <source>
        <dbReference type="SAM" id="Phobius"/>
    </source>
</evidence>
<evidence type="ECO:0000259" key="3">
    <source>
        <dbReference type="Pfam" id="PF25474"/>
    </source>
</evidence>
<feature type="compositionally biased region" description="Polar residues" evidence="1">
    <location>
        <begin position="1271"/>
        <end position="1290"/>
    </location>
</feature>
<dbReference type="PANTHER" id="PTHR31600:SF2">
    <property type="entry name" value="GAMETE ENRICHED GENE 10 PROTEIN-RELATED"/>
    <property type="match status" value="1"/>
</dbReference>
<gene>
    <name evidence="4" type="ORF">Vbra_12595</name>
</gene>
<feature type="region of interest" description="Disordered" evidence="1">
    <location>
        <begin position="688"/>
        <end position="710"/>
    </location>
</feature>
<feature type="transmembrane region" description="Helical" evidence="2">
    <location>
        <begin position="732"/>
        <end position="754"/>
    </location>
</feature>
<feature type="region of interest" description="Disordered" evidence="1">
    <location>
        <begin position="1022"/>
        <end position="1075"/>
    </location>
</feature>
<protein>
    <recommendedName>
        <fullName evidence="3">TmcB/TmcC TPR repeats domain-containing protein</fullName>
    </recommendedName>
</protein>
<organism evidence="4 5">
    <name type="scientific">Vitrella brassicaformis (strain CCMP3155)</name>
    <dbReference type="NCBI Taxonomy" id="1169540"/>
    <lineage>
        <taxon>Eukaryota</taxon>
        <taxon>Sar</taxon>
        <taxon>Alveolata</taxon>
        <taxon>Colpodellida</taxon>
        <taxon>Vitrellaceae</taxon>
        <taxon>Vitrella</taxon>
    </lineage>
</organism>
<feature type="transmembrane region" description="Helical" evidence="2">
    <location>
        <begin position="192"/>
        <end position="214"/>
    </location>
</feature>
<feature type="compositionally biased region" description="Pro residues" evidence="1">
    <location>
        <begin position="1062"/>
        <end position="1074"/>
    </location>
</feature>
<dbReference type="Proteomes" id="UP000041254">
    <property type="component" value="Unassembled WGS sequence"/>
</dbReference>
<feature type="transmembrane region" description="Helical" evidence="2">
    <location>
        <begin position="145"/>
        <end position="167"/>
    </location>
</feature>
<evidence type="ECO:0000256" key="1">
    <source>
        <dbReference type="SAM" id="MobiDB-lite"/>
    </source>
</evidence>